<evidence type="ECO:0008006" key="3">
    <source>
        <dbReference type="Google" id="ProtNLM"/>
    </source>
</evidence>
<name>A0A9P6QFN3_9FUNG</name>
<dbReference type="InterPro" id="IPR032675">
    <property type="entry name" value="LRR_dom_sf"/>
</dbReference>
<comment type="caution">
    <text evidence="1">The sequence shown here is derived from an EMBL/GenBank/DDBJ whole genome shotgun (WGS) entry which is preliminary data.</text>
</comment>
<proteinExistence type="predicted"/>
<keyword evidence="2" id="KW-1185">Reference proteome</keyword>
<dbReference type="OrthoDB" id="2423977at2759"/>
<protein>
    <recommendedName>
        <fullName evidence="3">F-box domain-containing protein</fullName>
    </recommendedName>
</protein>
<evidence type="ECO:0000313" key="2">
    <source>
        <dbReference type="Proteomes" id="UP000726737"/>
    </source>
</evidence>
<dbReference type="Proteomes" id="UP000726737">
    <property type="component" value="Unassembled WGS sequence"/>
</dbReference>
<dbReference type="SUPFAM" id="SSF52047">
    <property type="entry name" value="RNI-like"/>
    <property type="match status" value="1"/>
</dbReference>
<reference evidence="1" key="1">
    <citation type="journal article" date="2020" name="Fungal Divers.">
        <title>Resolving the Mortierellaceae phylogeny through synthesis of multi-gene phylogenetics and phylogenomics.</title>
        <authorList>
            <person name="Vandepol N."/>
            <person name="Liber J."/>
            <person name="Desiro A."/>
            <person name="Na H."/>
            <person name="Kennedy M."/>
            <person name="Barry K."/>
            <person name="Grigoriev I.V."/>
            <person name="Miller A.N."/>
            <person name="O'Donnell K."/>
            <person name="Stajich J.E."/>
            <person name="Bonito G."/>
        </authorList>
    </citation>
    <scope>NUCLEOTIDE SEQUENCE</scope>
    <source>
        <strain evidence="1">KOD948</strain>
    </source>
</reference>
<dbReference type="AlphaFoldDB" id="A0A9P6QFN3"/>
<evidence type="ECO:0000313" key="1">
    <source>
        <dbReference type="EMBL" id="KAG0267406.1"/>
    </source>
</evidence>
<organism evidence="1 2">
    <name type="scientific">Mortierella polycephala</name>
    <dbReference type="NCBI Taxonomy" id="41804"/>
    <lineage>
        <taxon>Eukaryota</taxon>
        <taxon>Fungi</taxon>
        <taxon>Fungi incertae sedis</taxon>
        <taxon>Mucoromycota</taxon>
        <taxon>Mortierellomycotina</taxon>
        <taxon>Mortierellomycetes</taxon>
        <taxon>Mortierellales</taxon>
        <taxon>Mortierellaceae</taxon>
        <taxon>Mortierella</taxon>
    </lineage>
</organism>
<accession>A0A9P6QFN3</accession>
<dbReference type="Gene3D" id="3.80.10.10">
    <property type="entry name" value="Ribonuclease Inhibitor"/>
    <property type="match status" value="1"/>
</dbReference>
<gene>
    <name evidence="1" type="ORF">BG011_005691</name>
</gene>
<dbReference type="EMBL" id="JAAAJA010000004">
    <property type="protein sequence ID" value="KAG0267406.1"/>
    <property type="molecule type" value="Genomic_DNA"/>
</dbReference>
<sequence>MAILEAPDTNAPAPSTLDPLTPYAPVINYLPYLRKLHISDLTVFQYGRYPDPLSLPPILEDCIQTLGLLEYYQSVDLSVQYSGLDTKWRHLLGLDIDIRRQLLWALCCPVTIQELTIPVSQFERYMAAIHEFKALASVAFLVDKDFIFSDDILFKMTTDDRAIAQDLRREWNVIKEDMVRFVQEHVSCHKNMLMHVTLLDNMGLHTSPSDIHSRILQPLPPLANPRVLNASNWMHFVTKSMDTNLESVTVISYPKKPTRFSVDIDPFLHRCRSLRELNMLLTAGAFRWAVEEKDRYLVNKDLDPRPLVSLQTLRLRVVALSVGCDVNDAAYAFSDTLRSLTLDVTPKRMNGVDPLPPFELGRNWNMPALRFLEVNIYNQVLIMDPNTLLGCRALEDIHINDNVMYYDPQEIQHWAPVELPNLASLELHGGAALSFDLNTLHSTPKLHTLELGMKDFDGEYFIPATENDLEQDDLELIHDGSSNDDEQGMDSGAGPIHPQVRWSWDWHLPNLSQLSLSAIFAYTFQFRMLQKCPNLEVLDLNIKTYDLSRRRRITLSDIMLPGPDQGPDLDEDTGRYLSLPNLDVLYLQGLWHFEEDVLYYLLHRVAPNTKELLECECSGFDLEEWMHAIDGLHLGHTSSTLEATEEQLLASGLKLYPLAGSENTTRYNNPCFDHVFISVEPSVGTLFCFTLLQKTFVRSAKLN</sequence>